<accession>A0ABX1AQR9</accession>
<name>A0ABX1AQR9_9ACTN</name>
<comment type="caution">
    <text evidence="2">The sequence shown here is derived from an EMBL/GenBank/DDBJ whole genome shotgun (WGS) entry which is preliminary data.</text>
</comment>
<evidence type="ECO:0000259" key="1">
    <source>
        <dbReference type="Pfam" id="PF02441"/>
    </source>
</evidence>
<feature type="domain" description="Flavoprotein" evidence="1">
    <location>
        <begin position="13"/>
        <end position="120"/>
    </location>
</feature>
<organism evidence="2 3">
    <name type="scientific">Streptomyces spiramenti</name>
    <dbReference type="NCBI Taxonomy" id="2720606"/>
    <lineage>
        <taxon>Bacteria</taxon>
        <taxon>Bacillati</taxon>
        <taxon>Actinomycetota</taxon>
        <taxon>Actinomycetes</taxon>
        <taxon>Kitasatosporales</taxon>
        <taxon>Streptomycetaceae</taxon>
        <taxon>Streptomyces</taxon>
    </lineage>
</organism>
<dbReference type="EMBL" id="JAAVJB010000083">
    <property type="protein sequence ID" value="NJP67038.1"/>
    <property type="molecule type" value="Genomic_DNA"/>
</dbReference>
<evidence type="ECO:0000313" key="2">
    <source>
        <dbReference type="EMBL" id="NJP67038.1"/>
    </source>
</evidence>
<dbReference type="SUPFAM" id="SSF52507">
    <property type="entry name" value="Homo-oligomeric flavin-containing Cys decarboxylases, HFCD"/>
    <property type="match status" value="1"/>
</dbReference>
<dbReference type="InterPro" id="IPR003382">
    <property type="entry name" value="Flavoprotein"/>
</dbReference>
<protein>
    <submittedName>
        <fullName evidence="2">Flavoprotein</fullName>
    </submittedName>
</protein>
<dbReference type="Proteomes" id="UP000746503">
    <property type="component" value="Unassembled WGS sequence"/>
</dbReference>
<proteinExistence type="predicted"/>
<evidence type="ECO:0000313" key="3">
    <source>
        <dbReference type="Proteomes" id="UP000746503"/>
    </source>
</evidence>
<reference evidence="2 3" key="1">
    <citation type="submission" date="2020-03" db="EMBL/GenBank/DDBJ databases">
        <title>Draft genome of Streptomyces sp. ventii, isolated from the Axial Seamount in the Pacific Ocean, and resequencing of the two type strains Streptomyces lonarensis strain NCL 716 and Streptomyces bohaiensis strain 11A07.</title>
        <authorList>
            <person name="Loughran R.M."/>
            <person name="Pfannmuller K.M."/>
            <person name="Wasson B.J."/>
            <person name="Deadmond M.C."/>
            <person name="Paddock B.E."/>
            <person name="Koyack M.J."/>
            <person name="Gallegos D.A."/>
            <person name="Mitchell E.A."/>
            <person name="Ushijima B."/>
            <person name="Saw J.H."/>
            <person name="Mcphail K.L."/>
            <person name="Videau P."/>
        </authorList>
    </citation>
    <scope>NUCLEOTIDE SEQUENCE [LARGE SCALE GENOMIC DNA]</scope>
    <source>
        <strain evidence="3">5675061</strain>
    </source>
</reference>
<dbReference type="Gene3D" id="3.40.50.1950">
    <property type="entry name" value="Flavin prenyltransferase-like"/>
    <property type="match status" value="1"/>
</dbReference>
<dbReference type="RefSeq" id="WP_167933554.1">
    <property type="nucleotide sequence ID" value="NZ_JAAVJB010000083.1"/>
</dbReference>
<dbReference type="InterPro" id="IPR036551">
    <property type="entry name" value="Flavin_trans-like"/>
</dbReference>
<gene>
    <name evidence="2" type="ORF">HCJ92_12225</name>
</gene>
<sequence>MRTLHLLGCAAPPVQYLADGIRQAQTRGWQVCVGLTPTAGGWVGADRLAALEELTGHPVRTQPRPAGLARHPWPDADAVVVAPATLNTVNSLALGLTPHQVAGTAMKAVGGTTPLVVLPCINTDLAGHPQWGRSVDVLRGVGVRVLVGDGGWVPHPPGKSPPPEEFPWGLALDALP</sequence>
<keyword evidence="3" id="KW-1185">Reference proteome</keyword>
<dbReference type="Pfam" id="PF02441">
    <property type="entry name" value="Flavoprotein"/>
    <property type="match status" value="1"/>
</dbReference>